<gene>
    <name evidence="4" type="ORF">Tco025E_07357</name>
</gene>
<dbReference type="InterPro" id="IPR011992">
    <property type="entry name" value="EF-hand-dom_pair"/>
</dbReference>
<dbReference type="GeneID" id="40320968"/>
<dbReference type="EMBL" id="MKKU01000564">
    <property type="protein sequence ID" value="RNF07484.1"/>
    <property type="molecule type" value="Genomic_DNA"/>
</dbReference>
<feature type="domain" description="EF-hand" evidence="3">
    <location>
        <begin position="180"/>
        <end position="236"/>
    </location>
</feature>
<evidence type="ECO:0000313" key="5">
    <source>
        <dbReference type="Proteomes" id="UP000284403"/>
    </source>
</evidence>
<protein>
    <submittedName>
        <fullName evidence="4">Calmodulin-like protein containing EF hand domain</fullName>
    </submittedName>
</protein>
<evidence type="ECO:0000256" key="2">
    <source>
        <dbReference type="SAM" id="MobiDB-lite"/>
    </source>
</evidence>
<dbReference type="Proteomes" id="UP000284403">
    <property type="component" value="Unassembled WGS sequence"/>
</dbReference>
<sequence length="341" mass="37095">MVFFVRVAANVCDGNRNIRLRFPSRPTLREVAAAAESYFAAAALHPSPAFQLGALLLLDEHAFAWVELYSAAQLSTDCQLYAFEGRRTRRPTPAGPWQRPRVKQRGGREILPPPAATVACRALPPAGSSPPSAPLDDWDDSACGPADGADTRRSHGSLPAAGPERTDGVGTATLWRGRGRLRGVFDGLDAERKGYLRLADLQRAVDAQRSVFVNYSAQTLLALADQDGDGRVSYKEWVGFAVSHPAVVDALSAAGALDSRLGGRGMMGCEHAPQPSLTPAEACRLSAEAYNRSRAILTREEARLAADAVRLNFLRDKWEEEKKRKQKAKAKTNGRTPRRKK</sequence>
<reference evidence="4 5" key="1">
    <citation type="journal article" date="2018" name="BMC Genomics">
        <title>Genomic comparison of Trypanosoma conorhini and Trypanosoma rangeli to Trypanosoma cruzi strains of high and low virulence.</title>
        <authorList>
            <person name="Bradwell K.R."/>
            <person name="Koparde V.N."/>
            <person name="Matveyev A.V."/>
            <person name="Serrano M.G."/>
            <person name="Alves J.M."/>
            <person name="Parikh H."/>
            <person name="Huang B."/>
            <person name="Lee V."/>
            <person name="Espinosa-Alvarez O."/>
            <person name="Ortiz P.A."/>
            <person name="Costa-Martins A.G."/>
            <person name="Teixeira M.M."/>
            <person name="Buck G.A."/>
        </authorList>
    </citation>
    <scope>NUCLEOTIDE SEQUENCE [LARGE SCALE GENOMIC DNA]</scope>
    <source>
        <strain evidence="4 5">025E</strain>
    </source>
</reference>
<dbReference type="AlphaFoldDB" id="A0A422NPZ7"/>
<feature type="region of interest" description="Disordered" evidence="2">
    <location>
        <begin position="320"/>
        <end position="341"/>
    </location>
</feature>
<evidence type="ECO:0000256" key="1">
    <source>
        <dbReference type="ARBA" id="ARBA00022837"/>
    </source>
</evidence>
<organism evidence="4 5">
    <name type="scientific">Trypanosoma conorhini</name>
    <dbReference type="NCBI Taxonomy" id="83891"/>
    <lineage>
        <taxon>Eukaryota</taxon>
        <taxon>Discoba</taxon>
        <taxon>Euglenozoa</taxon>
        <taxon>Kinetoplastea</taxon>
        <taxon>Metakinetoplastina</taxon>
        <taxon>Trypanosomatida</taxon>
        <taxon>Trypanosomatidae</taxon>
        <taxon>Trypanosoma</taxon>
    </lineage>
</organism>
<evidence type="ECO:0000313" key="4">
    <source>
        <dbReference type="EMBL" id="RNF07484.1"/>
    </source>
</evidence>
<dbReference type="Pfam" id="PF13499">
    <property type="entry name" value="EF-hand_7"/>
    <property type="match status" value="1"/>
</dbReference>
<feature type="region of interest" description="Disordered" evidence="2">
    <location>
        <begin position="89"/>
        <end position="110"/>
    </location>
</feature>
<dbReference type="RefSeq" id="XP_029225670.1">
    <property type="nucleotide sequence ID" value="XM_029374223.1"/>
</dbReference>
<name>A0A422NPZ7_9TRYP</name>
<keyword evidence="1" id="KW-0106">Calcium</keyword>
<dbReference type="InterPro" id="IPR018247">
    <property type="entry name" value="EF_Hand_1_Ca_BS"/>
</dbReference>
<dbReference type="OrthoDB" id="26525at2759"/>
<accession>A0A422NPZ7</accession>
<dbReference type="SUPFAM" id="SSF47473">
    <property type="entry name" value="EF-hand"/>
    <property type="match status" value="1"/>
</dbReference>
<dbReference type="GO" id="GO:0005509">
    <property type="term" value="F:calcium ion binding"/>
    <property type="evidence" value="ECO:0007669"/>
    <property type="project" value="InterPro"/>
</dbReference>
<dbReference type="InterPro" id="IPR002048">
    <property type="entry name" value="EF_hand_dom"/>
</dbReference>
<evidence type="ECO:0000259" key="3">
    <source>
        <dbReference type="Pfam" id="PF13499"/>
    </source>
</evidence>
<proteinExistence type="predicted"/>
<feature type="region of interest" description="Disordered" evidence="2">
    <location>
        <begin position="122"/>
        <end position="171"/>
    </location>
</feature>
<comment type="caution">
    <text evidence="4">The sequence shown here is derived from an EMBL/GenBank/DDBJ whole genome shotgun (WGS) entry which is preliminary data.</text>
</comment>
<dbReference type="PROSITE" id="PS00018">
    <property type="entry name" value="EF_HAND_1"/>
    <property type="match status" value="1"/>
</dbReference>
<dbReference type="Gene3D" id="1.10.238.10">
    <property type="entry name" value="EF-hand"/>
    <property type="match status" value="1"/>
</dbReference>
<keyword evidence="5" id="KW-1185">Reference proteome</keyword>
<feature type="compositionally biased region" description="Basic residues" evidence="2">
    <location>
        <begin position="324"/>
        <end position="341"/>
    </location>
</feature>
<dbReference type="Gene3D" id="3.10.20.650">
    <property type="match status" value="1"/>
</dbReference>